<name>A0ABN8E8T0_9VIBR</name>
<keyword evidence="2" id="KW-1185">Reference proteome</keyword>
<dbReference type="RefSeq" id="WP_237363798.1">
    <property type="nucleotide sequence ID" value="NZ_CAKLDM010000003.1"/>
</dbReference>
<sequence>MKKFIKEKMGIDLDQPSTKKGLALISAGVALAVGHPDLLTANVTAKGIEYGGIIGTTLPILIGVWEMVRDEASSK</sequence>
<protein>
    <recommendedName>
        <fullName evidence="3">Holin</fullName>
    </recommendedName>
</protein>
<dbReference type="EMBL" id="CAKLDM010000003">
    <property type="protein sequence ID" value="CAH0542944.1"/>
    <property type="molecule type" value="Genomic_DNA"/>
</dbReference>
<accession>A0ABN8E8T0</accession>
<dbReference type="Proteomes" id="UP000838748">
    <property type="component" value="Unassembled WGS sequence"/>
</dbReference>
<gene>
    <name evidence="1" type="ORF">VMF7928_04322</name>
</gene>
<proteinExistence type="predicted"/>
<evidence type="ECO:0000313" key="2">
    <source>
        <dbReference type="Proteomes" id="UP000838748"/>
    </source>
</evidence>
<evidence type="ECO:0000313" key="1">
    <source>
        <dbReference type="EMBL" id="CAH0542944.1"/>
    </source>
</evidence>
<evidence type="ECO:0008006" key="3">
    <source>
        <dbReference type="Google" id="ProtNLM"/>
    </source>
</evidence>
<reference evidence="1" key="1">
    <citation type="submission" date="2021-11" db="EMBL/GenBank/DDBJ databases">
        <authorList>
            <person name="Rodrigo-Torres L."/>
            <person name="Arahal R. D."/>
            <person name="Lucena T."/>
        </authorList>
    </citation>
    <scope>NUCLEOTIDE SEQUENCE</scope>
    <source>
        <strain evidence="1">CECT 7928</strain>
    </source>
</reference>
<organism evidence="1 2">
    <name type="scientific">Vibrio marisflavi CECT 7928</name>
    <dbReference type="NCBI Taxonomy" id="634439"/>
    <lineage>
        <taxon>Bacteria</taxon>
        <taxon>Pseudomonadati</taxon>
        <taxon>Pseudomonadota</taxon>
        <taxon>Gammaproteobacteria</taxon>
        <taxon>Vibrionales</taxon>
        <taxon>Vibrionaceae</taxon>
        <taxon>Vibrio</taxon>
    </lineage>
</organism>
<comment type="caution">
    <text evidence="1">The sequence shown here is derived from an EMBL/GenBank/DDBJ whole genome shotgun (WGS) entry which is preliminary data.</text>
</comment>